<gene>
    <name evidence="1" type="ORF">NQ176_g4004</name>
</gene>
<comment type="caution">
    <text evidence="1">The sequence shown here is derived from an EMBL/GenBank/DDBJ whole genome shotgun (WGS) entry which is preliminary data.</text>
</comment>
<accession>A0ACC1NGC3</accession>
<keyword evidence="2" id="KW-1185">Reference proteome</keyword>
<evidence type="ECO:0000313" key="1">
    <source>
        <dbReference type="EMBL" id="KAJ2978104.1"/>
    </source>
</evidence>
<dbReference type="EMBL" id="JANJQO010000407">
    <property type="protein sequence ID" value="KAJ2978104.1"/>
    <property type="molecule type" value="Genomic_DNA"/>
</dbReference>
<evidence type="ECO:0000313" key="2">
    <source>
        <dbReference type="Proteomes" id="UP001143910"/>
    </source>
</evidence>
<sequence length="207" mass="20389">MRSTSVLPVIALVANAAAKTVNVDVGQGFFSPSVIKADKGDTIEFRWIAVGHSVATGLKDKVCQPAPDAFFSGEVSTLNTTFSVMVDSTDPTYIYCTVPGHCQVGMVGVINGDEDGLSAYKAAAAKSSGSTSPDNVGGGSLGMASSSSTTGAAPSTSSSATATGSKTSAGSTASSSSSSAPTSNAAVSLKGSACTFFVTAGVAAMML</sequence>
<dbReference type="Proteomes" id="UP001143910">
    <property type="component" value="Unassembled WGS sequence"/>
</dbReference>
<proteinExistence type="predicted"/>
<organism evidence="1 2">
    <name type="scientific">Zarea fungicola</name>
    <dbReference type="NCBI Taxonomy" id="93591"/>
    <lineage>
        <taxon>Eukaryota</taxon>
        <taxon>Fungi</taxon>
        <taxon>Dikarya</taxon>
        <taxon>Ascomycota</taxon>
        <taxon>Pezizomycotina</taxon>
        <taxon>Sordariomycetes</taxon>
        <taxon>Hypocreomycetidae</taxon>
        <taxon>Hypocreales</taxon>
        <taxon>Cordycipitaceae</taxon>
        <taxon>Zarea</taxon>
    </lineage>
</organism>
<protein>
    <submittedName>
        <fullName evidence="1">Uncharacterized protein</fullName>
    </submittedName>
</protein>
<reference evidence="1" key="1">
    <citation type="submission" date="2022-08" db="EMBL/GenBank/DDBJ databases">
        <title>Genome Sequence of Lecanicillium fungicola.</title>
        <authorList>
            <person name="Buettner E."/>
        </authorList>
    </citation>
    <scope>NUCLEOTIDE SEQUENCE</scope>
    <source>
        <strain evidence="1">Babe33</strain>
    </source>
</reference>
<name>A0ACC1NGC3_9HYPO</name>